<keyword evidence="2" id="KW-1185">Reference proteome</keyword>
<accession>A0ABV0WET2</accession>
<protein>
    <submittedName>
        <fullName evidence="1">Uncharacterized protein</fullName>
    </submittedName>
</protein>
<proteinExistence type="predicted"/>
<dbReference type="Proteomes" id="UP001444071">
    <property type="component" value="Unassembled WGS sequence"/>
</dbReference>
<evidence type="ECO:0000313" key="1">
    <source>
        <dbReference type="EMBL" id="MEQ2267584.1"/>
    </source>
</evidence>
<reference evidence="1 2" key="1">
    <citation type="submission" date="2021-06" db="EMBL/GenBank/DDBJ databases">
        <authorList>
            <person name="Palmer J.M."/>
        </authorList>
    </citation>
    <scope>NUCLEOTIDE SEQUENCE [LARGE SCALE GENOMIC DNA]</scope>
    <source>
        <strain evidence="1 2">XR_2019</strain>
        <tissue evidence="1">Muscle</tissue>
    </source>
</reference>
<comment type="caution">
    <text evidence="1">The sequence shown here is derived from an EMBL/GenBank/DDBJ whole genome shotgun (WGS) entry which is preliminary data.</text>
</comment>
<gene>
    <name evidence="1" type="ORF">XENORESO_007850</name>
</gene>
<organism evidence="1 2">
    <name type="scientific">Xenotaenia resolanae</name>
    <dbReference type="NCBI Taxonomy" id="208358"/>
    <lineage>
        <taxon>Eukaryota</taxon>
        <taxon>Metazoa</taxon>
        <taxon>Chordata</taxon>
        <taxon>Craniata</taxon>
        <taxon>Vertebrata</taxon>
        <taxon>Euteleostomi</taxon>
        <taxon>Actinopterygii</taxon>
        <taxon>Neopterygii</taxon>
        <taxon>Teleostei</taxon>
        <taxon>Neoteleostei</taxon>
        <taxon>Acanthomorphata</taxon>
        <taxon>Ovalentaria</taxon>
        <taxon>Atherinomorphae</taxon>
        <taxon>Cyprinodontiformes</taxon>
        <taxon>Goodeidae</taxon>
        <taxon>Xenotaenia</taxon>
    </lineage>
</organism>
<name>A0ABV0WET2_9TELE</name>
<sequence>MRPGGHVVQLPRCWNQWICDTIAHFLLYSTVLRNSSVWDAKHRWSLVLGRQHNDPPLAKSGVSDWNLNDPLLPTSTQPQQTHIVTYQTPARAVNAARCFYNAPSVDYLHSVST</sequence>
<dbReference type="EMBL" id="JAHRIM010042562">
    <property type="protein sequence ID" value="MEQ2267584.1"/>
    <property type="molecule type" value="Genomic_DNA"/>
</dbReference>
<evidence type="ECO:0000313" key="2">
    <source>
        <dbReference type="Proteomes" id="UP001444071"/>
    </source>
</evidence>